<feature type="active site" description="Nucleophile" evidence="4">
    <location>
        <position position="33"/>
    </location>
</feature>
<feature type="disulfide bond" description="Redox-active" evidence="5">
    <location>
        <begin position="30"/>
        <end position="33"/>
    </location>
</feature>
<dbReference type="PROSITE" id="PS00194">
    <property type="entry name" value="THIOREDOXIN_1"/>
    <property type="match status" value="1"/>
</dbReference>
<keyword evidence="8" id="KW-1185">Reference proteome</keyword>
<dbReference type="InterPro" id="IPR005746">
    <property type="entry name" value="Thioredoxin"/>
</dbReference>
<evidence type="ECO:0000259" key="6">
    <source>
        <dbReference type="PROSITE" id="PS51352"/>
    </source>
</evidence>
<dbReference type="FunFam" id="3.40.30.10:FF:000245">
    <property type="entry name" value="Thioredoxin"/>
    <property type="match status" value="1"/>
</dbReference>
<dbReference type="Proteomes" id="UP001365542">
    <property type="component" value="Unassembled WGS sequence"/>
</dbReference>
<sequence>MVKELTSLKEFQELIAGDAPTLIDFHATWCGPCKQIAPFVEKLEKEYEQINFRKVDVDEVSEVAAEVGVRAMPTFMVFRKGEKVGEVVGANAAALKSLAKSALSD</sequence>
<reference evidence="7 8" key="1">
    <citation type="submission" date="2019-10" db="EMBL/GenBank/DDBJ databases">
        <authorList>
            <person name="Palmer J.M."/>
        </authorList>
    </citation>
    <scope>NUCLEOTIDE SEQUENCE [LARGE SCALE GENOMIC DNA]</scope>
    <source>
        <strain evidence="7 8">TWF694</strain>
    </source>
</reference>
<evidence type="ECO:0000313" key="7">
    <source>
        <dbReference type="EMBL" id="KAK6540348.1"/>
    </source>
</evidence>
<dbReference type="CDD" id="cd02947">
    <property type="entry name" value="TRX_family"/>
    <property type="match status" value="1"/>
</dbReference>
<evidence type="ECO:0000256" key="2">
    <source>
        <dbReference type="ARBA" id="ARBA00023157"/>
    </source>
</evidence>
<gene>
    <name evidence="7" type="ORF">TWF694_009150</name>
</gene>
<evidence type="ECO:0000256" key="1">
    <source>
        <dbReference type="ARBA" id="ARBA00008987"/>
    </source>
</evidence>
<dbReference type="SUPFAM" id="SSF52833">
    <property type="entry name" value="Thioredoxin-like"/>
    <property type="match status" value="1"/>
</dbReference>
<proteinExistence type="inferred from homology"/>
<protein>
    <recommendedName>
        <fullName evidence="3">Thioredoxin</fullName>
    </recommendedName>
</protein>
<feature type="active site" description="Nucleophile" evidence="4">
    <location>
        <position position="30"/>
    </location>
</feature>
<feature type="site" description="Contributes to redox potential value" evidence="4">
    <location>
        <position position="32"/>
    </location>
</feature>
<comment type="caution">
    <text evidence="7">The sequence shown here is derived from an EMBL/GenBank/DDBJ whole genome shotgun (WGS) entry which is preliminary data.</text>
</comment>
<dbReference type="InterPro" id="IPR013766">
    <property type="entry name" value="Thioredoxin_domain"/>
</dbReference>
<evidence type="ECO:0000313" key="8">
    <source>
        <dbReference type="Proteomes" id="UP001365542"/>
    </source>
</evidence>
<comment type="similarity">
    <text evidence="1 3">Belongs to the thioredoxin family.</text>
</comment>
<accession>A0AAV9XKR1</accession>
<dbReference type="Pfam" id="PF00085">
    <property type="entry name" value="Thioredoxin"/>
    <property type="match status" value="1"/>
</dbReference>
<dbReference type="GO" id="GO:0015035">
    <property type="term" value="F:protein-disulfide reductase activity"/>
    <property type="evidence" value="ECO:0007669"/>
    <property type="project" value="InterPro"/>
</dbReference>
<name>A0AAV9XKR1_9PEZI</name>
<dbReference type="PANTHER" id="PTHR46115">
    <property type="entry name" value="THIOREDOXIN-LIKE PROTEIN 1"/>
    <property type="match status" value="1"/>
</dbReference>
<evidence type="ECO:0000256" key="3">
    <source>
        <dbReference type="PIRNR" id="PIRNR000077"/>
    </source>
</evidence>
<dbReference type="NCBIfam" id="TIGR01068">
    <property type="entry name" value="thioredoxin"/>
    <property type="match status" value="1"/>
</dbReference>
<keyword evidence="5" id="KW-0676">Redox-active center</keyword>
<evidence type="ECO:0000256" key="4">
    <source>
        <dbReference type="PIRSR" id="PIRSR000077-1"/>
    </source>
</evidence>
<dbReference type="Gene3D" id="3.40.30.10">
    <property type="entry name" value="Glutaredoxin"/>
    <property type="match status" value="1"/>
</dbReference>
<dbReference type="InterPro" id="IPR036249">
    <property type="entry name" value="Thioredoxin-like_sf"/>
</dbReference>
<dbReference type="AlphaFoldDB" id="A0AAV9XKR1"/>
<feature type="domain" description="Thioredoxin" evidence="6">
    <location>
        <begin position="1"/>
        <end position="104"/>
    </location>
</feature>
<dbReference type="InterPro" id="IPR017937">
    <property type="entry name" value="Thioredoxin_CS"/>
</dbReference>
<dbReference type="PROSITE" id="PS51352">
    <property type="entry name" value="THIOREDOXIN_2"/>
    <property type="match status" value="1"/>
</dbReference>
<dbReference type="PRINTS" id="PR00421">
    <property type="entry name" value="THIOREDOXIN"/>
</dbReference>
<feature type="site" description="Deprotonates C-terminal active site Cys" evidence="4">
    <location>
        <position position="24"/>
    </location>
</feature>
<organism evidence="7 8">
    <name type="scientific">Orbilia ellipsospora</name>
    <dbReference type="NCBI Taxonomy" id="2528407"/>
    <lineage>
        <taxon>Eukaryota</taxon>
        <taxon>Fungi</taxon>
        <taxon>Dikarya</taxon>
        <taxon>Ascomycota</taxon>
        <taxon>Pezizomycotina</taxon>
        <taxon>Orbiliomycetes</taxon>
        <taxon>Orbiliales</taxon>
        <taxon>Orbiliaceae</taxon>
        <taxon>Orbilia</taxon>
    </lineage>
</organism>
<dbReference type="EMBL" id="JAVHJO010000005">
    <property type="protein sequence ID" value="KAK6540348.1"/>
    <property type="molecule type" value="Genomic_DNA"/>
</dbReference>
<keyword evidence="2 5" id="KW-1015">Disulfide bond</keyword>
<evidence type="ECO:0000256" key="5">
    <source>
        <dbReference type="PIRSR" id="PIRSR000077-4"/>
    </source>
</evidence>
<dbReference type="PIRSF" id="PIRSF000077">
    <property type="entry name" value="Thioredoxin"/>
    <property type="match status" value="1"/>
</dbReference>
<feature type="site" description="Contributes to redox potential value" evidence="4">
    <location>
        <position position="31"/>
    </location>
</feature>